<name>A0A089LZ98_9BACL</name>
<dbReference type="KEGG" id="pste:PSTEL_22240"/>
<dbReference type="HOGENOM" id="CLU_085061_2_2_9"/>
<sequence length="185" mass="21913">MTSNLFWELINDSKQYGAEQAEWLTKELTMRTSEEIIHFEAEFKHKMEQSYTSSLWGAAYVLMGGCSDDGFDYFRGWLISRGEEVFNAVLRNPEFLAEYLSEDYLEEDEFAPQMEEMLYVASSAYTYQRTGSFEYNDESDTEFSKELEAQGHTYEPIDMELDWKEEDLEERYPLLWDRFGEDPLT</sequence>
<reference evidence="2 3" key="1">
    <citation type="submission" date="2014-08" db="EMBL/GenBank/DDBJ databases">
        <title>Comparative genomics of the Paenibacillus odorifer group.</title>
        <authorList>
            <person name="den Bakker H.C."/>
            <person name="Tsai Y.-C."/>
            <person name="Martin N."/>
            <person name="Korlach J."/>
            <person name="Wiedmann M."/>
        </authorList>
    </citation>
    <scope>NUCLEOTIDE SEQUENCE [LARGE SCALE GENOMIC DNA]</scope>
    <source>
        <strain evidence="2 3">DSM 14472</strain>
    </source>
</reference>
<keyword evidence="3" id="KW-1185">Reference proteome</keyword>
<gene>
    <name evidence="2" type="ORF">PSTEL_22240</name>
</gene>
<dbReference type="Pfam" id="PF14024">
    <property type="entry name" value="DUF4240"/>
    <property type="match status" value="1"/>
</dbReference>
<feature type="domain" description="DUF4240" evidence="1">
    <location>
        <begin position="1"/>
        <end position="126"/>
    </location>
</feature>
<dbReference type="OrthoDB" id="6200718at2"/>
<organism evidence="2 3">
    <name type="scientific">Paenibacillus stellifer</name>
    <dbReference type="NCBI Taxonomy" id="169760"/>
    <lineage>
        <taxon>Bacteria</taxon>
        <taxon>Bacillati</taxon>
        <taxon>Bacillota</taxon>
        <taxon>Bacilli</taxon>
        <taxon>Bacillales</taxon>
        <taxon>Paenibacillaceae</taxon>
        <taxon>Paenibacillus</taxon>
    </lineage>
</organism>
<accession>A0A089LZ98</accession>
<dbReference type="Proteomes" id="UP000029507">
    <property type="component" value="Chromosome"/>
</dbReference>
<dbReference type="InterPro" id="IPR025334">
    <property type="entry name" value="DUF4240"/>
</dbReference>
<dbReference type="RefSeq" id="WP_038698470.1">
    <property type="nucleotide sequence ID" value="NZ_CP009286.1"/>
</dbReference>
<evidence type="ECO:0000313" key="3">
    <source>
        <dbReference type="Proteomes" id="UP000029507"/>
    </source>
</evidence>
<evidence type="ECO:0000259" key="1">
    <source>
        <dbReference type="Pfam" id="PF14024"/>
    </source>
</evidence>
<dbReference type="AlphaFoldDB" id="A0A089LZ98"/>
<proteinExistence type="predicted"/>
<protein>
    <submittedName>
        <fullName evidence="2">Molybdenum metabolism regulator</fullName>
    </submittedName>
</protein>
<evidence type="ECO:0000313" key="2">
    <source>
        <dbReference type="EMBL" id="AIQ65425.1"/>
    </source>
</evidence>
<dbReference type="STRING" id="169760.PSTEL_22240"/>
<dbReference type="EMBL" id="CP009286">
    <property type="protein sequence ID" value="AIQ65425.1"/>
    <property type="molecule type" value="Genomic_DNA"/>
</dbReference>